<feature type="compositionally biased region" description="Low complexity" evidence="1">
    <location>
        <begin position="29"/>
        <end position="54"/>
    </location>
</feature>
<name>A0ABS7UK14_9ACTN</name>
<protein>
    <recommendedName>
        <fullName evidence="5">Lipoprotein</fullName>
    </recommendedName>
</protein>
<accession>A0ABS7UK14</accession>
<evidence type="ECO:0000256" key="1">
    <source>
        <dbReference type="SAM" id="MobiDB-lite"/>
    </source>
</evidence>
<proteinExistence type="predicted"/>
<sequence>MILHRAVLAAACGVLALAGCSSDPDEPESTGASPSSATSEASPSTSAVAEAEPALELTTGTIREHDCVEPADRILDLAWFDVMWRAHEDLDSFHFRLVDSDGAKAIGPGFTVPPVNFGGRIDYSGALRWDGWRRGINDRMLSTIQMGSVVFWSPIEDETGLLVLHLRFDPRALRADGVHIGGVEATYRTADGETGTASVDTDLRWVERDRC</sequence>
<dbReference type="RefSeq" id="WP_224125668.1">
    <property type="nucleotide sequence ID" value="NZ_JAIQZJ010000031.1"/>
</dbReference>
<evidence type="ECO:0000313" key="3">
    <source>
        <dbReference type="EMBL" id="MBZ5741370.1"/>
    </source>
</evidence>
<evidence type="ECO:0000256" key="2">
    <source>
        <dbReference type="SAM" id="SignalP"/>
    </source>
</evidence>
<keyword evidence="4" id="KW-1185">Reference proteome</keyword>
<reference evidence="3 4" key="1">
    <citation type="submission" date="2021-09" db="EMBL/GenBank/DDBJ databases">
        <title>Whole genome sequence of Nocardioides sp. GBK3QG-3.</title>
        <authorList>
            <person name="Tuo L."/>
        </authorList>
    </citation>
    <scope>NUCLEOTIDE SEQUENCE [LARGE SCALE GENOMIC DNA]</scope>
    <source>
        <strain evidence="3 4">GBK3QG-3</strain>
    </source>
</reference>
<organism evidence="3 4">
    <name type="scientific">Nocardioides mangrovi</name>
    <dbReference type="NCBI Taxonomy" id="2874580"/>
    <lineage>
        <taxon>Bacteria</taxon>
        <taxon>Bacillati</taxon>
        <taxon>Actinomycetota</taxon>
        <taxon>Actinomycetes</taxon>
        <taxon>Propionibacteriales</taxon>
        <taxon>Nocardioidaceae</taxon>
        <taxon>Nocardioides</taxon>
    </lineage>
</organism>
<gene>
    <name evidence="3" type="ORF">K8U61_24635</name>
</gene>
<evidence type="ECO:0000313" key="4">
    <source>
        <dbReference type="Proteomes" id="UP000780875"/>
    </source>
</evidence>
<keyword evidence="2" id="KW-0732">Signal</keyword>
<dbReference type="PROSITE" id="PS51257">
    <property type="entry name" value="PROKAR_LIPOPROTEIN"/>
    <property type="match status" value="1"/>
</dbReference>
<feature type="signal peptide" evidence="2">
    <location>
        <begin position="1"/>
        <end position="18"/>
    </location>
</feature>
<comment type="caution">
    <text evidence="3">The sequence shown here is derived from an EMBL/GenBank/DDBJ whole genome shotgun (WGS) entry which is preliminary data.</text>
</comment>
<feature type="chain" id="PRO_5047488527" description="Lipoprotein" evidence="2">
    <location>
        <begin position="19"/>
        <end position="211"/>
    </location>
</feature>
<dbReference type="Proteomes" id="UP000780875">
    <property type="component" value="Unassembled WGS sequence"/>
</dbReference>
<feature type="region of interest" description="Disordered" evidence="1">
    <location>
        <begin position="23"/>
        <end position="55"/>
    </location>
</feature>
<dbReference type="EMBL" id="JAIQZJ010000031">
    <property type="protein sequence ID" value="MBZ5741370.1"/>
    <property type="molecule type" value="Genomic_DNA"/>
</dbReference>
<evidence type="ECO:0008006" key="5">
    <source>
        <dbReference type="Google" id="ProtNLM"/>
    </source>
</evidence>